<keyword evidence="1" id="KW-0812">Transmembrane</keyword>
<accession>A0A4Q9HIZ5</accession>
<dbReference type="AlphaFoldDB" id="A0A4Q9HIZ5"/>
<protein>
    <submittedName>
        <fullName evidence="2">Uncharacterized protein</fullName>
    </submittedName>
</protein>
<keyword evidence="1" id="KW-1133">Transmembrane helix</keyword>
<comment type="caution">
    <text evidence="2">The sequence shown here is derived from an EMBL/GenBank/DDBJ whole genome shotgun (WGS) entry which is preliminary data.</text>
</comment>
<organism evidence="2 3">
    <name type="scientific">Pedobacter kyonggii</name>
    <dbReference type="NCBI Taxonomy" id="1926871"/>
    <lineage>
        <taxon>Bacteria</taxon>
        <taxon>Pseudomonadati</taxon>
        <taxon>Bacteroidota</taxon>
        <taxon>Sphingobacteriia</taxon>
        <taxon>Sphingobacteriales</taxon>
        <taxon>Sphingobacteriaceae</taxon>
        <taxon>Pedobacter</taxon>
    </lineage>
</organism>
<feature type="transmembrane region" description="Helical" evidence="1">
    <location>
        <begin position="40"/>
        <end position="59"/>
    </location>
</feature>
<sequence>MIKSPVKTAQIQCYFVNIYNCLGITIFALLKKHRQNIKKYLSAFMLIVFAIALTPWSVLHHHIPLPVVQKEVNCKHVSHVQAHGDTCLICNASFEKNYVQTHHIYRIFLSAKIFSRTEPTLKNAFTEIKRACLRGPPLA</sequence>
<reference evidence="2 3" key="1">
    <citation type="submission" date="2019-02" db="EMBL/GenBank/DDBJ databases">
        <title>Pedobacter kyonggii whole genome sequence analysis.</title>
        <authorList>
            <person name="Dahal R.H."/>
        </authorList>
    </citation>
    <scope>NUCLEOTIDE SEQUENCE [LARGE SCALE GENOMIC DNA]</scope>
    <source>
        <strain evidence="2 3">K-4-11-1</strain>
    </source>
</reference>
<keyword evidence="1" id="KW-0472">Membrane</keyword>
<proteinExistence type="predicted"/>
<dbReference type="Proteomes" id="UP000291819">
    <property type="component" value="Unassembled WGS sequence"/>
</dbReference>
<dbReference type="OrthoDB" id="769275at2"/>
<dbReference type="RefSeq" id="WP_131028254.1">
    <property type="nucleotide sequence ID" value="NZ_SIXF01000001.1"/>
</dbReference>
<dbReference type="EMBL" id="SIXF01000001">
    <property type="protein sequence ID" value="TBO45217.1"/>
    <property type="molecule type" value="Genomic_DNA"/>
</dbReference>
<gene>
    <name evidence="2" type="ORF">EYS08_02445</name>
</gene>
<evidence type="ECO:0000313" key="2">
    <source>
        <dbReference type="EMBL" id="TBO45217.1"/>
    </source>
</evidence>
<name>A0A4Q9HIZ5_9SPHI</name>
<evidence type="ECO:0000256" key="1">
    <source>
        <dbReference type="SAM" id="Phobius"/>
    </source>
</evidence>
<keyword evidence="3" id="KW-1185">Reference proteome</keyword>
<evidence type="ECO:0000313" key="3">
    <source>
        <dbReference type="Proteomes" id="UP000291819"/>
    </source>
</evidence>